<keyword evidence="1" id="KW-0472">Membrane</keyword>
<sequence length="48" mass="5281">MVGKIIFGVAVILTFGLYCCVCVGGQADRQMEEMLQKKRKDQENGESG</sequence>
<keyword evidence="3" id="KW-1185">Reference proteome</keyword>
<organism evidence="2 3">
    <name type="scientific">Blautia wexlerae</name>
    <dbReference type="NCBI Taxonomy" id="418240"/>
    <lineage>
        <taxon>Bacteria</taxon>
        <taxon>Bacillati</taxon>
        <taxon>Bacillota</taxon>
        <taxon>Clostridia</taxon>
        <taxon>Lachnospirales</taxon>
        <taxon>Lachnospiraceae</taxon>
        <taxon>Blautia</taxon>
    </lineage>
</organism>
<protein>
    <recommendedName>
        <fullName evidence="4">DUF3789 domain-containing protein</fullName>
    </recommendedName>
</protein>
<evidence type="ECO:0008006" key="4">
    <source>
        <dbReference type="Google" id="ProtNLM"/>
    </source>
</evidence>
<dbReference type="EMBL" id="CABHOF010000004">
    <property type="protein sequence ID" value="VUX62567.1"/>
    <property type="molecule type" value="Genomic_DNA"/>
</dbReference>
<dbReference type="AlphaFoldDB" id="A0A564WJN8"/>
<keyword evidence="1" id="KW-1133">Transmembrane helix</keyword>
<keyword evidence="1" id="KW-0812">Transmembrane</keyword>
<reference evidence="2 3" key="1">
    <citation type="submission" date="2019-07" db="EMBL/GenBank/DDBJ databases">
        <authorList>
            <person name="Chang H.-W."/>
            <person name="Raman A."/>
            <person name="Venkatesh S."/>
            <person name="Gehrig J."/>
        </authorList>
    </citation>
    <scope>NUCLEOTIDE SEQUENCE [LARGE SCALE GENOMIC DNA]</scope>
    <source>
        <strain evidence="2">Blautia_wexlerae_LFYP_14</strain>
    </source>
</reference>
<feature type="transmembrane region" description="Helical" evidence="1">
    <location>
        <begin position="6"/>
        <end position="27"/>
    </location>
</feature>
<proteinExistence type="predicted"/>
<evidence type="ECO:0000256" key="1">
    <source>
        <dbReference type="SAM" id="Phobius"/>
    </source>
</evidence>
<evidence type="ECO:0000313" key="3">
    <source>
        <dbReference type="Proteomes" id="UP000366766"/>
    </source>
</evidence>
<dbReference type="Proteomes" id="UP000366766">
    <property type="component" value="Unassembled WGS sequence"/>
</dbReference>
<gene>
    <name evidence="2" type="ORF">BWLFYP14_00478</name>
</gene>
<name>A0A564WJN8_9FIRM</name>
<dbReference type="RefSeq" id="WP_186292040.1">
    <property type="nucleotide sequence ID" value="NZ_CABHOF010000004.1"/>
</dbReference>
<accession>A0A564WJN8</accession>
<evidence type="ECO:0000313" key="2">
    <source>
        <dbReference type="EMBL" id="VUX62567.1"/>
    </source>
</evidence>